<feature type="transmembrane region" description="Helical" evidence="2">
    <location>
        <begin position="38"/>
        <end position="59"/>
    </location>
</feature>
<dbReference type="Proteomes" id="UP001551584">
    <property type="component" value="Unassembled WGS sequence"/>
</dbReference>
<feature type="transmembrane region" description="Helical" evidence="2">
    <location>
        <begin position="79"/>
        <end position="104"/>
    </location>
</feature>
<accession>A0ABV3EU59</accession>
<sequence>MDIRFEVAPTFVLGPLLVVFALFTGVQVWRDAWNVRHALLRTAAAVHAAAVLSLTIFPLDVTWGIYANQAPWTGQIHFVPLFGADVTMIPNVIMMIPAGFLFPLLSRHATSAKRTALLTGLVSLGIEAAQLLSYAVLNNGRSVDVNDVIANTLGGLLGHLLLTFALRSEALRGPLLAASLPRSAALQADRRRITASSGGPVTDPVPGHGR</sequence>
<keyword evidence="2" id="KW-1133">Transmembrane helix</keyword>
<keyword evidence="2" id="KW-0472">Membrane</keyword>
<dbReference type="InterPro" id="IPR006976">
    <property type="entry name" value="VanZ-like"/>
</dbReference>
<protein>
    <submittedName>
        <fullName evidence="4">VanZ family protein</fullName>
    </submittedName>
</protein>
<gene>
    <name evidence="4" type="ORF">AB0D95_20965</name>
</gene>
<dbReference type="RefSeq" id="WP_359274876.1">
    <property type="nucleotide sequence ID" value="NZ_JBEZNA010000054.1"/>
</dbReference>
<feature type="domain" description="VanZ-like" evidence="3">
    <location>
        <begin position="46"/>
        <end position="164"/>
    </location>
</feature>
<evidence type="ECO:0000259" key="3">
    <source>
        <dbReference type="Pfam" id="PF04892"/>
    </source>
</evidence>
<name>A0ABV3EU59_9ACTN</name>
<proteinExistence type="predicted"/>
<dbReference type="EMBL" id="JBEZNA010000054">
    <property type="protein sequence ID" value="MEU9579710.1"/>
    <property type="molecule type" value="Genomic_DNA"/>
</dbReference>
<comment type="caution">
    <text evidence="4">The sequence shown here is derived from an EMBL/GenBank/DDBJ whole genome shotgun (WGS) entry which is preliminary data.</text>
</comment>
<evidence type="ECO:0000313" key="4">
    <source>
        <dbReference type="EMBL" id="MEU9579710.1"/>
    </source>
</evidence>
<dbReference type="PANTHER" id="PTHR36834:SF1">
    <property type="entry name" value="INTEGRAL MEMBRANE PROTEIN"/>
    <property type="match status" value="1"/>
</dbReference>
<feature type="region of interest" description="Disordered" evidence="1">
    <location>
        <begin position="190"/>
        <end position="210"/>
    </location>
</feature>
<dbReference type="Pfam" id="PF04892">
    <property type="entry name" value="VanZ"/>
    <property type="match status" value="1"/>
</dbReference>
<dbReference type="PANTHER" id="PTHR36834">
    <property type="entry name" value="MEMBRANE PROTEIN-RELATED"/>
    <property type="match status" value="1"/>
</dbReference>
<evidence type="ECO:0000256" key="2">
    <source>
        <dbReference type="SAM" id="Phobius"/>
    </source>
</evidence>
<keyword evidence="2" id="KW-0812">Transmembrane</keyword>
<feature type="transmembrane region" description="Helical" evidence="2">
    <location>
        <begin position="6"/>
        <end position="26"/>
    </location>
</feature>
<organism evidence="4 5">
    <name type="scientific">Streptomyces chilikensis</name>
    <dbReference type="NCBI Taxonomy" id="1194079"/>
    <lineage>
        <taxon>Bacteria</taxon>
        <taxon>Bacillati</taxon>
        <taxon>Actinomycetota</taxon>
        <taxon>Actinomycetes</taxon>
        <taxon>Kitasatosporales</taxon>
        <taxon>Streptomycetaceae</taxon>
        <taxon>Streptomyces</taxon>
    </lineage>
</organism>
<evidence type="ECO:0000313" key="5">
    <source>
        <dbReference type="Proteomes" id="UP001551584"/>
    </source>
</evidence>
<reference evidence="4 5" key="1">
    <citation type="submission" date="2024-06" db="EMBL/GenBank/DDBJ databases">
        <title>The Natural Products Discovery Center: Release of the First 8490 Sequenced Strains for Exploring Actinobacteria Biosynthetic Diversity.</title>
        <authorList>
            <person name="Kalkreuter E."/>
            <person name="Kautsar S.A."/>
            <person name="Yang D."/>
            <person name="Bader C.D."/>
            <person name="Teijaro C.N."/>
            <person name="Fluegel L."/>
            <person name="Davis C.M."/>
            <person name="Simpson J.R."/>
            <person name="Lauterbach L."/>
            <person name="Steele A.D."/>
            <person name="Gui C."/>
            <person name="Meng S."/>
            <person name="Li G."/>
            <person name="Viehrig K."/>
            <person name="Ye F."/>
            <person name="Su P."/>
            <person name="Kiefer A.F."/>
            <person name="Nichols A."/>
            <person name="Cepeda A.J."/>
            <person name="Yan W."/>
            <person name="Fan B."/>
            <person name="Jiang Y."/>
            <person name="Adhikari A."/>
            <person name="Zheng C.-J."/>
            <person name="Schuster L."/>
            <person name="Cowan T.M."/>
            <person name="Smanski M.J."/>
            <person name="Chevrette M.G."/>
            <person name="De Carvalho L.P.S."/>
            <person name="Shen B."/>
        </authorList>
    </citation>
    <scope>NUCLEOTIDE SEQUENCE [LARGE SCALE GENOMIC DNA]</scope>
    <source>
        <strain evidence="4 5">NPDC048117</strain>
    </source>
</reference>
<dbReference type="InterPro" id="IPR053150">
    <property type="entry name" value="Teicoplanin_resist-assoc"/>
</dbReference>
<feature type="transmembrane region" description="Helical" evidence="2">
    <location>
        <begin position="116"/>
        <end position="136"/>
    </location>
</feature>
<evidence type="ECO:0000256" key="1">
    <source>
        <dbReference type="SAM" id="MobiDB-lite"/>
    </source>
</evidence>
<keyword evidence="5" id="KW-1185">Reference proteome</keyword>